<sequence length="435" mass="46557">MLSFNAFAGLASSGALVDASFRGVRFDCLKSVDSAQRDQAMHEYPYKDGADVEDLGRKARKVSLSAMFWGKGYQRRLREFTAALDAAGPGELIHPVFGSMPQAQVLDYQISHEADAPDSCTVEINWVEATPGNPFFAAKKKLPQVDAISSQVDKLRQMAGEAFSKAQGLVAAAKGALGRVAALRQQLTATVGQLAAMANQAVAQVTDLLAYPQAFVAQAKQLVDAAADWRFDLKLDTGPLPALKTAAEMSSATLADWKALRRRLEGLPDAARQGIAPISASATLSVWSDDQRRIDALLQLNVSTKLASAAAGIFASESAKPTLTPPALEQIAGDVRASLQTTMDQWRAALPAEDAYPVVDGLRELGLQVQQGAAALIAAKPPLLKRKVEAACNLRQLAHLWYGDSERAAELLRLNPQLSQPNHLTPGTLVYGYAN</sequence>
<organism evidence="2 3">
    <name type="scientific">Chromobacterium alticapitis</name>
    <dbReference type="NCBI Taxonomy" id="2073169"/>
    <lineage>
        <taxon>Bacteria</taxon>
        <taxon>Pseudomonadati</taxon>
        <taxon>Pseudomonadota</taxon>
        <taxon>Betaproteobacteria</taxon>
        <taxon>Neisseriales</taxon>
        <taxon>Chromobacteriaceae</taxon>
        <taxon>Chromobacterium</taxon>
    </lineage>
</organism>
<reference evidence="3" key="1">
    <citation type="submission" date="2018-02" db="EMBL/GenBank/DDBJ databases">
        <authorList>
            <person name="O'Hara-Hanley K."/>
            <person name="Soby S."/>
        </authorList>
    </citation>
    <scope>NUCLEOTIDE SEQUENCE [LARGE SCALE GENOMIC DNA]</scope>
    <source>
        <strain evidence="3">MWU14-2602</strain>
    </source>
</reference>
<proteinExistence type="predicted"/>
<name>A0A2S5DKR7_9NEIS</name>
<dbReference type="Pfam" id="PF07157">
    <property type="entry name" value="DNA_circ_N"/>
    <property type="match status" value="1"/>
</dbReference>
<evidence type="ECO:0000313" key="2">
    <source>
        <dbReference type="EMBL" id="POZ63578.1"/>
    </source>
</evidence>
<feature type="domain" description="DNA circulation N-terminal" evidence="1">
    <location>
        <begin position="16"/>
        <end position="100"/>
    </location>
</feature>
<dbReference type="OrthoDB" id="378644at2"/>
<dbReference type="Proteomes" id="UP000237082">
    <property type="component" value="Unassembled WGS sequence"/>
</dbReference>
<accession>A0A2S5DKR7</accession>
<keyword evidence="3" id="KW-1185">Reference proteome</keyword>
<dbReference type="RefSeq" id="WP_103901195.1">
    <property type="nucleotide sequence ID" value="NZ_PQWB01000011.1"/>
</dbReference>
<evidence type="ECO:0000259" key="1">
    <source>
        <dbReference type="Pfam" id="PF07157"/>
    </source>
</evidence>
<dbReference type="EMBL" id="PQWB01000011">
    <property type="protein sequence ID" value="POZ63578.1"/>
    <property type="molecule type" value="Genomic_DNA"/>
</dbReference>
<evidence type="ECO:0000313" key="3">
    <source>
        <dbReference type="Proteomes" id="UP000237082"/>
    </source>
</evidence>
<dbReference type="InterPro" id="IPR009826">
    <property type="entry name" value="DNA_circ_N"/>
</dbReference>
<gene>
    <name evidence="2" type="ORF">C2I19_02800</name>
</gene>
<protein>
    <recommendedName>
        <fullName evidence="1">DNA circulation N-terminal domain-containing protein</fullName>
    </recommendedName>
</protein>
<comment type="caution">
    <text evidence="2">The sequence shown here is derived from an EMBL/GenBank/DDBJ whole genome shotgun (WGS) entry which is preliminary data.</text>
</comment>
<dbReference type="AlphaFoldDB" id="A0A2S5DKR7"/>